<keyword evidence="2" id="KW-0812">Transmembrane</keyword>
<sequence length="246" mass="25648">MSLVTDRPAHPVRSAPQPPPAGGRAAARRGRGRRRAHKPAPLAGRYIGYVLYFVGAGLISGAVVHHPLDPARYTKIAVIGVLVFLVATLVNEFLLAAHRPALPRAILVIAASLLLSFGIGMLSGGLQHFEDFPERGAVLVPLGITVSFIAFVLKDPESSWRRIFGPLGLAVLLTATVSFFGLRTIADGLGEASGESGHSHGEGTAEEADEHEAGQESSAPSSEPAAPETAASTEAESGHAEDGHSH</sequence>
<feature type="transmembrane region" description="Helical" evidence="2">
    <location>
        <begin position="136"/>
        <end position="153"/>
    </location>
</feature>
<feature type="compositionally biased region" description="Low complexity" evidence="1">
    <location>
        <begin position="216"/>
        <end position="235"/>
    </location>
</feature>
<geneLocation type="plasmid" evidence="3">
    <name>pFRL3</name>
</geneLocation>
<evidence type="ECO:0000256" key="1">
    <source>
        <dbReference type="SAM" id="MobiDB-lite"/>
    </source>
</evidence>
<keyword evidence="2" id="KW-0472">Membrane</keyword>
<feature type="compositionally biased region" description="Basic residues" evidence="1">
    <location>
        <begin position="26"/>
        <end position="37"/>
    </location>
</feature>
<feature type="transmembrane region" description="Helical" evidence="2">
    <location>
        <begin position="165"/>
        <end position="186"/>
    </location>
</feature>
<feature type="transmembrane region" description="Helical" evidence="2">
    <location>
        <begin position="106"/>
        <end position="124"/>
    </location>
</feature>
<dbReference type="EMBL" id="KF602048">
    <property type="protein sequence ID" value="AHE38900.1"/>
    <property type="molecule type" value="Genomic_DNA"/>
</dbReference>
<keyword evidence="2" id="KW-1133">Transmembrane helix</keyword>
<feature type="compositionally biased region" description="Basic and acidic residues" evidence="1">
    <location>
        <begin position="236"/>
        <end position="246"/>
    </location>
</feature>
<protein>
    <submittedName>
        <fullName evidence="3">Uncharacterized protein</fullName>
    </submittedName>
</protein>
<feature type="region of interest" description="Disordered" evidence="1">
    <location>
        <begin position="191"/>
        <end position="246"/>
    </location>
</feature>
<reference evidence="3" key="1">
    <citation type="submission" date="2013-09" db="EMBL/GenBank/DDBJ databases">
        <title>Complete nucleotide sequence of Streptomyces linear plasmid pFRL3.</title>
        <authorList>
            <person name="Chen Z."/>
            <person name="Fang P."/>
            <person name="Qin Z."/>
        </authorList>
    </citation>
    <scope>NUCLEOTIDE SEQUENCE</scope>
    <source>
        <plasmid evidence="3">pFRL3</plasmid>
    </source>
</reference>
<accession>V9YZY6</accession>
<dbReference type="RefSeq" id="WP_024126281.1">
    <property type="nucleotide sequence ID" value="NC_023283.1"/>
</dbReference>
<evidence type="ECO:0000313" key="3">
    <source>
        <dbReference type="EMBL" id="AHE38900.1"/>
    </source>
</evidence>
<feature type="transmembrane region" description="Helical" evidence="2">
    <location>
        <begin position="43"/>
        <end position="64"/>
    </location>
</feature>
<feature type="transmembrane region" description="Helical" evidence="2">
    <location>
        <begin position="76"/>
        <end position="94"/>
    </location>
</feature>
<evidence type="ECO:0000256" key="2">
    <source>
        <dbReference type="SAM" id="Phobius"/>
    </source>
</evidence>
<organism evidence="3">
    <name type="scientific">Streptomyces sp. FR1</name>
    <dbReference type="NCBI Taxonomy" id="349971"/>
    <lineage>
        <taxon>Bacteria</taxon>
        <taxon>Bacillati</taxon>
        <taxon>Actinomycetota</taxon>
        <taxon>Actinomycetes</taxon>
        <taxon>Kitasatosporales</taxon>
        <taxon>Streptomycetaceae</taxon>
        <taxon>Streptomyces</taxon>
    </lineage>
</organism>
<proteinExistence type="predicted"/>
<name>V9YZY6_9ACTN</name>
<keyword evidence="3" id="KW-0614">Plasmid</keyword>
<gene>
    <name evidence="3" type="ORF">pFRL3_123</name>
</gene>
<feature type="region of interest" description="Disordered" evidence="1">
    <location>
        <begin position="1"/>
        <end position="37"/>
    </location>
</feature>
<dbReference type="AlphaFoldDB" id="V9YZY6"/>